<reference evidence="15" key="1">
    <citation type="submission" date="2013-07" db="EMBL/GenBank/DDBJ databases">
        <title>The Genome Sequence of Cryptococcus pinus CBS10737.</title>
        <authorList>
            <consortium name="The Broad Institute Genome Sequencing Platform"/>
            <person name="Cuomo C."/>
            <person name="Litvintseva A."/>
            <person name="Chen Y."/>
            <person name="Heitman J."/>
            <person name="Sun S."/>
            <person name="Springer D."/>
            <person name="Dromer F."/>
            <person name="Young S.K."/>
            <person name="Zeng Q."/>
            <person name="Gargeya S."/>
            <person name="Fitzgerald M."/>
            <person name="Abouelleil A."/>
            <person name="Alvarado L."/>
            <person name="Berlin A.M."/>
            <person name="Chapman S.B."/>
            <person name="Dewar J."/>
            <person name="Goldberg J."/>
            <person name="Griggs A."/>
            <person name="Gujja S."/>
            <person name="Hansen M."/>
            <person name="Howarth C."/>
            <person name="Imamovic A."/>
            <person name="Larimer J."/>
            <person name="McCowan C."/>
            <person name="Murphy C."/>
            <person name="Pearson M."/>
            <person name="Priest M."/>
            <person name="Roberts A."/>
            <person name="Saif S."/>
            <person name="Shea T."/>
            <person name="Sykes S."/>
            <person name="Wortman J."/>
            <person name="Nusbaum C."/>
            <person name="Birren B."/>
        </authorList>
    </citation>
    <scope>NUCLEOTIDE SEQUENCE [LARGE SCALE GENOMIC DNA]</scope>
    <source>
        <strain evidence="15">CBS 10737</strain>
    </source>
</reference>
<feature type="transmembrane region" description="Helical" evidence="12">
    <location>
        <begin position="820"/>
        <end position="843"/>
    </location>
</feature>
<dbReference type="InterPro" id="IPR003593">
    <property type="entry name" value="AAA+_ATPase"/>
</dbReference>
<dbReference type="GO" id="GO:0005524">
    <property type="term" value="F:ATP binding"/>
    <property type="evidence" value="ECO:0007669"/>
    <property type="project" value="UniProtKB-KW"/>
</dbReference>
<dbReference type="STRING" id="1296096.A0A1B9I6J5"/>
<gene>
    <name evidence="15" type="ORF">I206_03208</name>
</gene>
<dbReference type="CDD" id="cd18597">
    <property type="entry name" value="ABC_6TM_YOR1_D1_like"/>
    <property type="match status" value="1"/>
</dbReference>
<proteinExistence type="inferred from homology"/>
<dbReference type="Gene3D" id="1.20.1560.10">
    <property type="entry name" value="ABC transporter type 1, transmembrane domain"/>
    <property type="match status" value="2"/>
</dbReference>
<dbReference type="FunFam" id="3.40.50.300:FF:000630">
    <property type="entry name" value="ATP-binding cassette (ABC) transporter, putative"/>
    <property type="match status" value="1"/>
</dbReference>
<evidence type="ECO:0000256" key="5">
    <source>
        <dbReference type="ARBA" id="ARBA00022741"/>
    </source>
</evidence>
<dbReference type="PROSITE" id="PS50929">
    <property type="entry name" value="ABC_TM1F"/>
    <property type="match status" value="2"/>
</dbReference>
<evidence type="ECO:0000256" key="4">
    <source>
        <dbReference type="ARBA" id="ARBA00022692"/>
    </source>
</evidence>
<dbReference type="InterPro" id="IPR011527">
    <property type="entry name" value="ABC1_TM_dom"/>
</dbReference>
<evidence type="ECO:0000256" key="2">
    <source>
        <dbReference type="ARBA" id="ARBA00009726"/>
    </source>
</evidence>
<feature type="domain" description="ABC transmembrane type-1" evidence="14">
    <location>
        <begin position="822"/>
        <end position="1097"/>
    </location>
</feature>
<dbReference type="PROSITE" id="PS50893">
    <property type="entry name" value="ABC_TRANSPORTER_2"/>
    <property type="match status" value="2"/>
</dbReference>
<dbReference type="FunFam" id="3.40.50.300:FF:000997">
    <property type="entry name" value="Multidrug resistance-associated protein 1"/>
    <property type="match status" value="1"/>
</dbReference>
<dbReference type="CDD" id="cd18606">
    <property type="entry name" value="ABC_6TM_YOR1_D2_like"/>
    <property type="match status" value="1"/>
</dbReference>
<evidence type="ECO:0000256" key="10">
    <source>
        <dbReference type="ARBA" id="ARBA00023180"/>
    </source>
</evidence>
<dbReference type="InterPro" id="IPR003439">
    <property type="entry name" value="ABC_transporter-like_ATP-bd"/>
</dbReference>
<protein>
    <recommendedName>
        <fullName evidence="16">ATP-binding cassette transporter YOR1</fullName>
    </recommendedName>
</protein>
<evidence type="ECO:0000256" key="8">
    <source>
        <dbReference type="ARBA" id="ARBA00023026"/>
    </source>
</evidence>
<evidence type="ECO:0000256" key="3">
    <source>
        <dbReference type="ARBA" id="ARBA00022448"/>
    </source>
</evidence>
<evidence type="ECO:0008006" key="16">
    <source>
        <dbReference type="Google" id="ProtNLM"/>
    </source>
</evidence>
<keyword evidence="4 12" id="KW-0812">Transmembrane</keyword>
<dbReference type="PANTHER" id="PTHR24223">
    <property type="entry name" value="ATP-BINDING CASSETTE SUB-FAMILY C"/>
    <property type="match status" value="1"/>
</dbReference>
<dbReference type="FunFam" id="1.20.1560.10:FF:000061">
    <property type="entry name" value="ATP-binding cassette transporter YOR1"/>
    <property type="match status" value="1"/>
</dbReference>
<keyword evidence="6" id="KW-0067">ATP-binding</keyword>
<keyword evidence="10" id="KW-0325">Glycoprotein</keyword>
<dbReference type="OrthoDB" id="6500128at2759"/>
<evidence type="ECO:0000259" key="14">
    <source>
        <dbReference type="PROSITE" id="PS50929"/>
    </source>
</evidence>
<keyword evidence="7 12" id="KW-1133">Transmembrane helix</keyword>
<organism evidence="15">
    <name type="scientific">Kwoniella pini CBS 10737</name>
    <dbReference type="NCBI Taxonomy" id="1296096"/>
    <lineage>
        <taxon>Eukaryota</taxon>
        <taxon>Fungi</taxon>
        <taxon>Dikarya</taxon>
        <taxon>Basidiomycota</taxon>
        <taxon>Agaricomycotina</taxon>
        <taxon>Tremellomycetes</taxon>
        <taxon>Tremellales</taxon>
        <taxon>Cryptococcaceae</taxon>
        <taxon>Kwoniella</taxon>
    </lineage>
</organism>
<evidence type="ECO:0000259" key="13">
    <source>
        <dbReference type="PROSITE" id="PS50893"/>
    </source>
</evidence>
<dbReference type="PROSITE" id="PS00211">
    <property type="entry name" value="ABC_TRANSPORTER_1"/>
    <property type="match status" value="1"/>
</dbReference>
<sequence length="1396" mass="155316">MTLKDDPQESLEKTGSHKTDPAPSKLKDLSDSEVLQFPGITREHWWQLWRPRHSPPPPKATLEEAEIIPLAYVSTLSKLTFQWVTPIMVKGYQRPLQATDLWKALEKRQAKAQHWNDQLNTARPRRSLKAKWRIKAMSNRGLPEDLSNYGLLDTYLHRYQALELEWRQRTGRKTGSITWALNDVMTGFWAGGLFKVASDTSQLMIPLLIKALINFSKEVYAANHSNEPQPNIGRGIGMAIGLFLLTVMQSVCQHQFFFRSMATGVLARATLISAVYQKSMLLSVGGRAKHPNGKLLTYLSSDISRIDYCAQCESIWTAPIQLTITLVLLIIQIGPSALVGFSLFVLLAPLQTWFMKLSFKVRKKSMKWTDSRSRLLRELLSSMEVIKVFTYEIPFLKRLKHFRRKEMVGIRKILVIRAANQALAFSVPALASVLAFVTYAATHDSLDPALIFTSLAFFNLLRQPLMFLPRALSSLTDAQNAVERLTEVFEAEVRDKSHVIDISLKLAVTVSNATFSWSSKSNVESEPGFKIEDLNLNIPRGTIVGIVGSVGSGKSSLLQGLIGEMSILTGSVTFGGRLAYCQQNAWIQNATVRDNILFGQVWDEPRYWKAVKDANLVPDLEILGDGDLTEVSLKWLVQPGILLRSPVGQKQRVNIARALYYNADIVLFDDPLSAVDAHVGKALFENAIMPLASQGKTVLLVTHALHFLPAVDRIYFLSNGSISEQGTFSELSQSGGAAAKLFSEFGGQEKQKVEVPDELEVQDSQIDKQTQLLSNKSMGKAVGTGKLEGRLMVSEIRKTGSVGRKVYAGYLHAGRSRYTFPLTVLFATIMQGSQVMATVWLTWWQDSHFNQTWSVYQGVYAALGISQAMFTFAMGATLGVMANLASQNLHSAALDNVFYSPKSVFDTQPLGRILGVFGKDIDTIDNQLPDSLRMMAMTLVTLIGSIAIITVFLHYFIAVIFFVGVGYWYFALFYRTSSREVKRLDSMLRSLLYSHFSESLSGLATIRAYGETDRFIKDNAYYMDLENRAYLLSATNQRWLSIRLDFLGACLVFAVAIMSAKGGGGLTASQIALCLTYLTSITQVLGMVTRQSAEVENNMNAVERVLWYADATSLPQEPAHVIASTQPTESWPQDGAIEFKDVVMSYRPGLPPVLKGLSMDVRAGEKIGIIGRTGAGKTSITVALFRLVELTSGRIAIDGEDISKLGLNALRSRIAIIPQDPVLFSGTLRTNLDPFDLHQDATLYDALTRSCVITSQGENDNKRLTLDSVIEEEGQNLSVGERSLISLARALVKNVSTFGTFHDLADVLVDLETDSRIQQTIHREFRGKTLLCIAHRLRTIISWDRILVMNAGEIEEFDTPLNLFDTEGLFRSMCDKSNITRGDIVRARQAELQDAT</sequence>
<dbReference type="InterPro" id="IPR017871">
    <property type="entry name" value="ABC_transporter-like_CS"/>
</dbReference>
<reference evidence="15" key="2">
    <citation type="submission" date="2016-07" db="EMBL/GenBank/DDBJ databases">
        <title>Evolution of pathogenesis and genome organization in the Tremellales.</title>
        <authorList>
            <person name="Cuomo C."/>
            <person name="Litvintseva A."/>
            <person name="Heitman J."/>
            <person name="Chen Y."/>
            <person name="Sun S."/>
            <person name="Springer D."/>
            <person name="Dromer F."/>
            <person name="Young S."/>
            <person name="Zeng Q."/>
            <person name="Chapman S."/>
            <person name="Gujja S."/>
            <person name="Saif S."/>
            <person name="Birren B."/>
        </authorList>
    </citation>
    <scope>NUCLEOTIDE SEQUENCE</scope>
    <source>
        <strain evidence="15">CBS 10737</strain>
    </source>
</reference>
<dbReference type="Pfam" id="PF00005">
    <property type="entry name" value="ABC_tran"/>
    <property type="match status" value="2"/>
</dbReference>
<evidence type="ECO:0000256" key="11">
    <source>
        <dbReference type="SAM" id="MobiDB-lite"/>
    </source>
</evidence>
<keyword evidence="9 12" id="KW-0472">Membrane</keyword>
<evidence type="ECO:0000256" key="1">
    <source>
        <dbReference type="ARBA" id="ARBA00004141"/>
    </source>
</evidence>
<dbReference type="EMBL" id="KI894009">
    <property type="protein sequence ID" value="OCF51142.1"/>
    <property type="molecule type" value="Genomic_DNA"/>
</dbReference>
<evidence type="ECO:0000313" key="15">
    <source>
        <dbReference type="EMBL" id="OCF51142.1"/>
    </source>
</evidence>
<dbReference type="SUPFAM" id="SSF52540">
    <property type="entry name" value="P-loop containing nucleoside triphosphate hydrolases"/>
    <property type="match status" value="2"/>
</dbReference>
<feature type="transmembrane region" description="Helical" evidence="12">
    <location>
        <begin position="338"/>
        <end position="355"/>
    </location>
</feature>
<keyword evidence="8" id="KW-0843">Virulence</keyword>
<feature type="transmembrane region" description="Helical" evidence="12">
    <location>
        <begin position="955"/>
        <end position="974"/>
    </location>
</feature>
<evidence type="ECO:0000256" key="7">
    <source>
        <dbReference type="ARBA" id="ARBA00022989"/>
    </source>
</evidence>
<dbReference type="GO" id="GO:0016020">
    <property type="term" value="C:membrane"/>
    <property type="evidence" value="ECO:0007669"/>
    <property type="project" value="UniProtKB-SubCell"/>
</dbReference>
<comment type="subcellular location">
    <subcellularLocation>
        <location evidence="1">Membrane</location>
        <topology evidence="1">Multi-pass membrane protein</topology>
    </subcellularLocation>
</comment>
<keyword evidence="3" id="KW-0813">Transport</keyword>
<evidence type="ECO:0000256" key="9">
    <source>
        <dbReference type="ARBA" id="ARBA00023136"/>
    </source>
</evidence>
<dbReference type="Gene3D" id="3.40.50.300">
    <property type="entry name" value="P-loop containing nucleotide triphosphate hydrolases"/>
    <property type="match status" value="2"/>
</dbReference>
<dbReference type="Pfam" id="PF00664">
    <property type="entry name" value="ABC_membrane"/>
    <property type="match status" value="2"/>
</dbReference>
<name>A0A1B9I6J5_9TREE</name>
<feature type="domain" description="ABC transporter" evidence="13">
    <location>
        <begin position="1137"/>
        <end position="1376"/>
    </location>
</feature>
<dbReference type="PANTHER" id="PTHR24223:SF456">
    <property type="entry name" value="MULTIDRUG RESISTANCE-ASSOCIATED PROTEIN LETHAL(2)03659"/>
    <property type="match status" value="1"/>
</dbReference>
<feature type="domain" description="ABC transmembrane type-1" evidence="14">
    <location>
        <begin position="189"/>
        <end position="477"/>
    </location>
</feature>
<dbReference type="SUPFAM" id="SSF90123">
    <property type="entry name" value="ABC transporter transmembrane region"/>
    <property type="match status" value="2"/>
</dbReference>
<dbReference type="GO" id="GO:0016887">
    <property type="term" value="F:ATP hydrolysis activity"/>
    <property type="evidence" value="ECO:0007669"/>
    <property type="project" value="InterPro"/>
</dbReference>
<accession>A0A1B9I6J5</accession>
<evidence type="ECO:0000256" key="6">
    <source>
        <dbReference type="ARBA" id="ARBA00022840"/>
    </source>
</evidence>
<feature type="transmembrane region" description="Helical" evidence="12">
    <location>
        <begin position="932"/>
        <end position="949"/>
    </location>
</feature>
<dbReference type="FunFam" id="1.20.1560.10:FF:000010">
    <property type="entry name" value="Multidrug resistance-associated ABC transporter"/>
    <property type="match status" value="1"/>
</dbReference>
<feature type="domain" description="ABC transporter" evidence="13">
    <location>
        <begin position="508"/>
        <end position="744"/>
    </location>
</feature>
<dbReference type="InterPro" id="IPR050173">
    <property type="entry name" value="ABC_transporter_C-like"/>
</dbReference>
<feature type="transmembrane region" description="Helical" evidence="12">
    <location>
        <begin position="414"/>
        <end position="439"/>
    </location>
</feature>
<dbReference type="SMART" id="SM00382">
    <property type="entry name" value="AAA"/>
    <property type="match status" value="2"/>
</dbReference>
<dbReference type="CDD" id="cd03244">
    <property type="entry name" value="ABCC_MRP_domain2"/>
    <property type="match status" value="1"/>
</dbReference>
<feature type="transmembrane region" description="Helical" evidence="12">
    <location>
        <begin position="445"/>
        <end position="461"/>
    </location>
</feature>
<keyword evidence="5" id="KW-0547">Nucleotide-binding</keyword>
<evidence type="ECO:0000256" key="12">
    <source>
        <dbReference type="SAM" id="Phobius"/>
    </source>
</evidence>
<feature type="region of interest" description="Disordered" evidence="11">
    <location>
        <begin position="1"/>
        <end position="30"/>
    </location>
</feature>
<dbReference type="CDD" id="cd03250">
    <property type="entry name" value="ABCC_MRP_domain1"/>
    <property type="match status" value="1"/>
</dbReference>
<comment type="similarity">
    <text evidence="2">Belongs to the ABC transporter superfamily. ABCC family. Conjugate transporter (TC 3.A.1.208) subfamily.</text>
</comment>
<dbReference type="InterPro" id="IPR027417">
    <property type="entry name" value="P-loop_NTPase"/>
</dbReference>
<feature type="transmembrane region" description="Helical" evidence="12">
    <location>
        <begin position="855"/>
        <end position="881"/>
    </location>
</feature>
<feature type="transmembrane region" description="Helical" evidence="12">
    <location>
        <begin position="1040"/>
        <end position="1060"/>
    </location>
</feature>
<dbReference type="GO" id="GO:0140359">
    <property type="term" value="F:ABC-type transporter activity"/>
    <property type="evidence" value="ECO:0007669"/>
    <property type="project" value="InterPro"/>
</dbReference>
<dbReference type="InterPro" id="IPR036640">
    <property type="entry name" value="ABC1_TM_sf"/>
</dbReference>